<dbReference type="Proteomes" id="UP000199417">
    <property type="component" value="Unassembled WGS sequence"/>
</dbReference>
<dbReference type="GO" id="GO:0016740">
    <property type="term" value="F:transferase activity"/>
    <property type="evidence" value="ECO:0007669"/>
    <property type="project" value="UniProtKB-KW"/>
</dbReference>
<dbReference type="AlphaFoldDB" id="A0A1G7DEZ4"/>
<name>A0A1G7DEZ4_9NOCA</name>
<dbReference type="EMBL" id="FNAB01000019">
    <property type="protein sequence ID" value="SDE50097.1"/>
    <property type="molecule type" value="Genomic_DNA"/>
</dbReference>
<dbReference type="RefSeq" id="WP_072846090.1">
    <property type="nucleotide sequence ID" value="NZ_FNAB01000019.1"/>
</dbReference>
<keyword evidence="2" id="KW-1185">Reference proteome</keyword>
<dbReference type="InterPro" id="IPR021067">
    <property type="entry name" value="Glycosyltransferase"/>
</dbReference>
<proteinExistence type="predicted"/>
<organism evidence="1 2">
    <name type="scientific">Rhodococcus tukisamuensis</name>
    <dbReference type="NCBI Taxonomy" id="168276"/>
    <lineage>
        <taxon>Bacteria</taxon>
        <taxon>Bacillati</taxon>
        <taxon>Actinomycetota</taxon>
        <taxon>Actinomycetes</taxon>
        <taxon>Mycobacteriales</taxon>
        <taxon>Nocardiaceae</taxon>
        <taxon>Rhodococcus</taxon>
    </lineage>
</organism>
<evidence type="ECO:0000313" key="2">
    <source>
        <dbReference type="Proteomes" id="UP000199417"/>
    </source>
</evidence>
<keyword evidence="1" id="KW-0808">Transferase</keyword>
<dbReference type="SUPFAM" id="SSF53448">
    <property type="entry name" value="Nucleotide-diphospho-sugar transferases"/>
    <property type="match status" value="1"/>
</dbReference>
<dbReference type="STRING" id="168276.SAMN05444580_11919"/>
<dbReference type="InterPro" id="IPR029044">
    <property type="entry name" value="Nucleotide-diphossugar_trans"/>
</dbReference>
<reference evidence="1 2" key="1">
    <citation type="submission" date="2016-10" db="EMBL/GenBank/DDBJ databases">
        <authorList>
            <person name="de Groot N.N."/>
        </authorList>
    </citation>
    <scope>NUCLEOTIDE SEQUENCE [LARGE SCALE GENOMIC DNA]</scope>
    <source>
        <strain evidence="1 2">JCM 11308</strain>
    </source>
</reference>
<gene>
    <name evidence="1" type="ORF">SAMN05444580_11919</name>
</gene>
<evidence type="ECO:0000313" key="1">
    <source>
        <dbReference type="EMBL" id="SDE50097.1"/>
    </source>
</evidence>
<sequence>MSTRGSDSRIFVQIPAYRDSELPATLRDLYHKAARPESLNTTVVWQHAADERLPADVTSLQGVRVVNIDALESQGCNWARSIAQEYWDGEPFTLLLDSHHRFVRHWDDVVLEMYRQLRSDGVRRPLLTGYLPAYDPDREPGGRRKRPYQMSPLAREDGILTRLTSYPIPFWTTLSRPLPAEFLSLHFVFTAGAFNEDVRFDPRIYFFGDELVTGLRAFTHGYDMFHPHRIVGWHCYNRASRIPHWDNHPNWGRQHRESLALMRNLFLGLPTTVDLGDERSVADYQDFVLTELVV</sequence>
<protein>
    <submittedName>
        <fullName evidence="1">Glycosyltransferase (GlcNAc)</fullName>
    </submittedName>
</protein>
<accession>A0A1G7DEZ4</accession>
<dbReference type="PANTHER" id="PTHR34496">
    <property type="entry name" value="GLCNAC TRANSFERASE-RELATED"/>
    <property type="match status" value="1"/>
</dbReference>
<dbReference type="PANTHER" id="PTHR34496:SF10">
    <property type="entry name" value="GLCNAC TRANSFERASE"/>
    <property type="match status" value="1"/>
</dbReference>
<dbReference type="Pfam" id="PF11397">
    <property type="entry name" value="GlcNAc"/>
    <property type="match status" value="2"/>
</dbReference>